<dbReference type="InterPro" id="IPR013780">
    <property type="entry name" value="Glyco_hydro_b"/>
</dbReference>
<dbReference type="Pfam" id="PF00128">
    <property type="entry name" value="Alpha-amylase"/>
    <property type="match status" value="2"/>
</dbReference>
<dbReference type="AlphaFoldDB" id="A0AAX4NDP3"/>
<keyword evidence="4" id="KW-0479">Metal-binding</keyword>
<name>A0AAX4NDP3_9ARCH</name>
<dbReference type="InterPro" id="IPR012810">
    <property type="entry name" value="TreS/a-amylase_N"/>
</dbReference>
<dbReference type="FunFam" id="3.20.20.80:FF:000055">
    <property type="entry name" value="Trehalose synthase"/>
    <property type="match status" value="1"/>
</dbReference>
<evidence type="ECO:0000313" key="10">
    <source>
        <dbReference type="Proteomes" id="UP001451606"/>
    </source>
</evidence>
<reference evidence="9 10" key="1">
    <citation type="submission" date="2023-09" db="EMBL/GenBank/DDBJ databases">
        <authorList>
            <person name="Golyshina O.V."/>
            <person name="Lunev E.A."/>
            <person name="Bargiela R."/>
            <person name="Gaines M.C."/>
            <person name="Daum B."/>
            <person name="Bale N.J."/>
            <person name="Koenen M."/>
            <person name="Sinninghe Damst J.S."/>
            <person name="Yakimov M."/>
            <person name="Golyshin P.N."/>
        </authorList>
    </citation>
    <scope>NUCLEOTIDE SEQUENCE [LARGE SCALE GENOMIC DNA]</scope>
    <source>
        <strain evidence="9 10">M1</strain>
    </source>
</reference>
<dbReference type="EMBL" id="CP133772">
    <property type="protein sequence ID" value="WYX99621.1"/>
    <property type="molecule type" value="Genomic_DNA"/>
</dbReference>
<dbReference type="GeneID" id="95966879"/>
<sequence length="555" mass="65647">MEDNPLWYRDAVFYEVPVKSFYDSTGDGFGDFNGLRLKLPYLHDLGVDCLWLLPFYKSPMKDDGYDISDFYTIQPDYGTMDDFKAFIKDAHDLGIRVIADLVLNHVSDQNAWFIEAKKSRNSPKRDWFVWSDTDQKYKDARIIFIDTELSNWTWEPTSKQYYWHRFYSHQPDLNYDNPEVREEIKNVIRYWLSIGLDGFRCDAVPYLYEREGTSCENLPETHAYFKEIRKMINEEFPGCILLAEANQWPTDAKEYFGNGDEFHMAFNFPLMPRMFISLAKENGYPIVNIINQTLDIPENCDWCIFLRNHDELTLEMVTDDERDTMYQEYAKLPKMRLNLGIRRRLAPLVDNDRATLELLNALIFSLPGSPIIYYGDEIGMGDNIYLGDRNGVRTPMQWSHDRNAGFSMVDSEQLYSPVITNPNYNYESINVESELRLNSSLLNWMKKMLRVRKNYSKLLGRGKIRFIEQKNRRVLVYVREFEDQRMLCIYNLSRRPTYVELNLPEFKGLKPLEAITKAPFPRIGDLPYFFTLSPRSFFWLNLTVPDQDDERDFDD</sequence>
<evidence type="ECO:0000256" key="3">
    <source>
        <dbReference type="ARBA" id="ARBA00012619"/>
    </source>
</evidence>
<evidence type="ECO:0000256" key="7">
    <source>
        <dbReference type="ARBA" id="ARBA00031378"/>
    </source>
</evidence>
<dbReference type="RefSeq" id="WP_393971589.1">
    <property type="nucleotide sequence ID" value="NZ_CP133772.1"/>
</dbReference>
<proteinExistence type="inferred from homology"/>
<keyword evidence="10" id="KW-1185">Reference proteome</keyword>
<dbReference type="Gene3D" id="2.60.40.1180">
    <property type="entry name" value="Golgi alpha-mannosidase II"/>
    <property type="match status" value="1"/>
</dbReference>
<evidence type="ECO:0000256" key="6">
    <source>
        <dbReference type="ARBA" id="ARBA00023235"/>
    </source>
</evidence>
<evidence type="ECO:0000313" key="9">
    <source>
        <dbReference type="EMBL" id="WYX99621.1"/>
    </source>
</evidence>
<dbReference type="InterPro" id="IPR017853">
    <property type="entry name" value="GH"/>
</dbReference>
<dbReference type="PANTHER" id="PTHR10357">
    <property type="entry name" value="ALPHA-AMYLASE FAMILY MEMBER"/>
    <property type="match status" value="1"/>
</dbReference>
<protein>
    <recommendedName>
        <fullName evidence="3">maltose alpha-D-glucosyltransferase</fullName>
        <ecNumber evidence="3">5.4.99.16</ecNumber>
    </recommendedName>
    <alternativeName>
        <fullName evidence="7">Maltose alpha-D-glucosyltransferase</fullName>
    </alternativeName>
</protein>
<keyword evidence="6 9" id="KW-0413">Isomerase</keyword>
<evidence type="ECO:0000256" key="2">
    <source>
        <dbReference type="ARBA" id="ARBA00005496"/>
    </source>
</evidence>
<dbReference type="SMART" id="SM00642">
    <property type="entry name" value="Aamy"/>
    <property type="match status" value="1"/>
</dbReference>
<gene>
    <name evidence="9" type="primary">treS</name>
    <name evidence="9" type="ORF">OXIME_000156</name>
</gene>
<dbReference type="InterPro" id="IPR045857">
    <property type="entry name" value="O16G_dom_2"/>
</dbReference>
<dbReference type="InterPro" id="IPR006047">
    <property type="entry name" value="GH13_cat_dom"/>
</dbReference>
<dbReference type="InterPro" id="IPR032091">
    <property type="entry name" value="Malt_amylase-like_C"/>
</dbReference>
<dbReference type="SUPFAM" id="SSF51011">
    <property type="entry name" value="Glycosyl hydrolase domain"/>
    <property type="match status" value="1"/>
</dbReference>
<dbReference type="GO" id="GO:0047471">
    <property type="term" value="F:maltose alpha-D-glucosyltransferase activity"/>
    <property type="evidence" value="ECO:0007669"/>
    <property type="project" value="UniProtKB-EC"/>
</dbReference>
<dbReference type="CDD" id="cd11334">
    <property type="entry name" value="AmyAc_TreS"/>
    <property type="match status" value="1"/>
</dbReference>
<dbReference type="Gene3D" id="3.90.400.10">
    <property type="entry name" value="Oligo-1,6-glucosidase, Domain 2"/>
    <property type="match status" value="1"/>
</dbReference>
<dbReference type="NCBIfam" id="TIGR02456">
    <property type="entry name" value="treS_nterm"/>
    <property type="match status" value="1"/>
</dbReference>
<evidence type="ECO:0000256" key="5">
    <source>
        <dbReference type="ARBA" id="ARBA00022837"/>
    </source>
</evidence>
<feature type="domain" description="Glycosyl hydrolase family 13 catalytic" evidence="8">
    <location>
        <begin position="15"/>
        <end position="412"/>
    </location>
</feature>
<dbReference type="Proteomes" id="UP001451606">
    <property type="component" value="Chromosome"/>
</dbReference>
<dbReference type="KEGG" id="omr:OXIME_000156"/>
<keyword evidence="5" id="KW-0106">Calcium</keyword>
<evidence type="ECO:0000259" key="8">
    <source>
        <dbReference type="SMART" id="SM00642"/>
    </source>
</evidence>
<accession>A0AAX4NDP3</accession>
<comment type="catalytic activity">
    <reaction evidence="1">
        <text>D-maltose = alpha,alpha-trehalose</text>
        <dbReference type="Rhea" id="RHEA:15145"/>
        <dbReference type="ChEBI" id="CHEBI:16551"/>
        <dbReference type="ChEBI" id="CHEBI:17306"/>
        <dbReference type="EC" id="5.4.99.16"/>
    </reaction>
</comment>
<dbReference type="GO" id="GO:0046872">
    <property type="term" value="F:metal ion binding"/>
    <property type="evidence" value="ECO:0007669"/>
    <property type="project" value="UniProtKB-KW"/>
</dbReference>
<dbReference type="PANTHER" id="PTHR10357:SF219">
    <property type="entry name" value="MALTOSE ALPHA-D-GLUCOSYLTRANSFERASE"/>
    <property type="match status" value="1"/>
</dbReference>
<dbReference type="EC" id="5.4.99.16" evidence="3"/>
<dbReference type="GO" id="GO:0005975">
    <property type="term" value="P:carbohydrate metabolic process"/>
    <property type="evidence" value="ECO:0007669"/>
    <property type="project" value="InterPro"/>
</dbReference>
<dbReference type="SUPFAM" id="SSF51445">
    <property type="entry name" value="(Trans)glycosidases"/>
    <property type="match status" value="1"/>
</dbReference>
<comment type="similarity">
    <text evidence="2">Belongs to the glycosyl hydrolase 13 family. TreS subfamily.</text>
</comment>
<evidence type="ECO:0000256" key="4">
    <source>
        <dbReference type="ARBA" id="ARBA00022723"/>
    </source>
</evidence>
<organism evidence="9 10">
    <name type="scientific">Oxyplasma meridianum</name>
    <dbReference type="NCBI Taxonomy" id="3073602"/>
    <lineage>
        <taxon>Archaea</taxon>
        <taxon>Methanobacteriati</taxon>
        <taxon>Thermoplasmatota</taxon>
        <taxon>Thermoplasmata</taxon>
        <taxon>Thermoplasmatales</taxon>
        <taxon>Thermoplasmataceae</taxon>
        <taxon>Oxyplasma</taxon>
    </lineage>
</organism>
<dbReference type="Pfam" id="PF16657">
    <property type="entry name" value="Malt_amylase_C"/>
    <property type="match status" value="1"/>
</dbReference>
<dbReference type="Gene3D" id="3.20.20.80">
    <property type="entry name" value="Glycosidases"/>
    <property type="match status" value="1"/>
</dbReference>
<evidence type="ECO:0000256" key="1">
    <source>
        <dbReference type="ARBA" id="ARBA00001595"/>
    </source>
</evidence>